<dbReference type="Proteomes" id="UP000077421">
    <property type="component" value="Unassembled WGS sequence"/>
</dbReference>
<dbReference type="PANTHER" id="PTHR39966:SF1">
    <property type="entry name" value="HEMERYTHRIN-LIKE DOMAIN-CONTAINING PROTEIN"/>
    <property type="match status" value="1"/>
</dbReference>
<dbReference type="InterPro" id="IPR012312">
    <property type="entry name" value="Hemerythrin-like"/>
</dbReference>
<organism evidence="2 3">
    <name type="scientific">Ferroacidibacillus organovorans</name>
    <dbReference type="NCBI Taxonomy" id="1765683"/>
    <lineage>
        <taxon>Bacteria</taxon>
        <taxon>Bacillati</taxon>
        <taxon>Bacillota</taxon>
        <taxon>Bacilli</taxon>
        <taxon>Bacillales</taxon>
        <taxon>Alicyclobacillaceae</taxon>
        <taxon>Ferroacidibacillus</taxon>
    </lineage>
</organism>
<evidence type="ECO:0000259" key="1">
    <source>
        <dbReference type="Pfam" id="PF01814"/>
    </source>
</evidence>
<accession>A0A853K967</accession>
<gene>
    <name evidence="2" type="ORF">AYW79_12660</name>
</gene>
<dbReference type="RefSeq" id="WP_067566622.1">
    <property type="nucleotide sequence ID" value="NZ_LSUQ01000055.1"/>
</dbReference>
<protein>
    <recommendedName>
        <fullName evidence="1">Hemerythrin-like domain-containing protein</fullName>
    </recommendedName>
</protein>
<dbReference type="EMBL" id="LSUQ01000055">
    <property type="protein sequence ID" value="OAG92987.1"/>
    <property type="molecule type" value="Genomic_DNA"/>
</dbReference>
<evidence type="ECO:0000313" key="2">
    <source>
        <dbReference type="EMBL" id="OAG92987.1"/>
    </source>
</evidence>
<dbReference type="Gene3D" id="2.60.120.10">
    <property type="entry name" value="Jelly Rolls"/>
    <property type="match status" value="1"/>
</dbReference>
<proteinExistence type="predicted"/>
<dbReference type="Gene3D" id="1.20.120.520">
    <property type="entry name" value="nmb1532 protein domain like"/>
    <property type="match status" value="1"/>
</dbReference>
<feature type="domain" description="Hemerythrin-like" evidence="1">
    <location>
        <begin position="132"/>
        <end position="254"/>
    </location>
</feature>
<name>A0A853K967_9BACL</name>
<dbReference type="OrthoDB" id="9785474at2"/>
<dbReference type="InterPro" id="IPR014710">
    <property type="entry name" value="RmlC-like_jellyroll"/>
</dbReference>
<dbReference type="InterPro" id="IPR011051">
    <property type="entry name" value="RmlC_Cupin_sf"/>
</dbReference>
<evidence type="ECO:0000313" key="3">
    <source>
        <dbReference type="Proteomes" id="UP000077421"/>
    </source>
</evidence>
<dbReference type="Pfam" id="PF01814">
    <property type="entry name" value="Hemerythrin"/>
    <property type="match status" value="1"/>
</dbReference>
<sequence length="280" mass="31333">MEKYSLQFREQSVQSVLKRGESKFVQLSLEPGEGLTKHRAPLALTVIVLTGQIRFTVGTESEVLNASEMLAIEPTVEHAVEALERSTVLLVLTPNGVPTKNSTAAGEQALEHENAYQHPELLKQIAPELRPLVHDHIHVCSVLHAVEQSLDREMIRTTLNTIEQELKNHFKAEENVLFPRIANHIGGMDVGPIARLLEEHRAISRLHKEAEELMTVDEHGDEHARSLLTNKVLELSTMLLNHLGKEDSHLFPMASRLLTSDEKAVIANELREYDSIGSVQ</sequence>
<dbReference type="AlphaFoldDB" id="A0A853K967"/>
<dbReference type="SUPFAM" id="SSF51182">
    <property type="entry name" value="RmlC-like cupins"/>
    <property type="match status" value="1"/>
</dbReference>
<comment type="caution">
    <text evidence="2">The sequence shown here is derived from an EMBL/GenBank/DDBJ whole genome shotgun (WGS) entry which is preliminary data.</text>
</comment>
<dbReference type="PANTHER" id="PTHR39966">
    <property type="entry name" value="BLL2471 PROTEIN-RELATED"/>
    <property type="match status" value="1"/>
</dbReference>
<dbReference type="GO" id="GO:0005886">
    <property type="term" value="C:plasma membrane"/>
    <property type="evidence" value="ECO:0007669"/>
    <property type="project" value="TreeGrafter"/>
</dbReference>
<reference evidence="2 3" key="1">
    <citation type="submission" date="2016-02" db="EMBL/GenBank/DDBJ databases">
        <title>Draft genome sequence of Acidibacillus ferrooxidans SLC66.</title>
        <authorList>
            <person name="Oliveira G."/>
            <person name="Nancucheo I."/>
            <person name="Dall'Agnol H."/>
            <person name="Johnson B."/>
            <person name="Oliveira R."/>
            <person name="Nunes G.L."/>
            <person name="Tzotzos G."/>
            <person name="Orellana S.C."/>
            <person name="Salim A.C."/>
            <person name="Araujo F.M."/>
        </authorList>
    </citation>
    <scope>NUCLEOTIDE SEQUENCE [LARGE SCALE GENOMIC DNA]</scope>
    <source>
        <strain evidence="2 3">SLC66</strain>
    </source>
</reference>